<reference evidence="1" key="1">
    <citation type="submission" date="2019-10" db="EMBL/GenBank/DDBJ databases">
        <authorList>
            <consortium name="DOE Joint Genome Institute"/>
            <person name="Kuo A."/>
            <person name="Miyauchi S."/>
            <person name="Kiss E."/>
            <person name="Drula E."/>
            <person name="Kohler A."/>
            <person name="Sanchez-Garcia M."/>
            <person name="Andreopoulos B."/>
            <person name="Barry K.W."/>
            <person name="Bonito G."/>
            <person name="Buee M."/>
            <person name="Carver A."/>
            <person name="Chen C."/>
            <person name="Cichocki N."/>
            <person name="Clum A."/>
            <person name="Culley D."/>
            <person name="Crous P.W."/>
            <person name="Fauchery L."/>
            <person name="Girlanda M."/>
            <person name="Hayes R."/>
            <person name="Keri Z."/>
            <person name="Labutti K."/>
            <person name="Lipzen A."/>
            <person name="Lombard V."/>
            <person name="Magnuson J."/>
            <person name="Maillard F."/>
            <person name="Morin E."/>
            <person name="Murat C."/>
            <person name="Nolan M."/>
            <person name="Ohm R."/>
            <person name="Pangilinan J."/>
            <person name="Pereira M."/>
            <person name="Perotto S."/>
            <person name="Peter M."/>
            <person name="Riley R."/>
            <person name="Sitrit Y."/>
            <person name="Stielow B."/>
            <person name="Szollosi G."/>
            <person name="Zifcakova L."/>
            <person name="Stursova M."/>
            <person name="Spatafora J.W."/>
            <person name="Tedersoo L."/>
            <person name="Vaario L.-M."/>
            <person name="Yamada A."/>
            <person name="Yan M."/>
            <person name="Wang P."/>
            <person name="Xu J."/>
            <person name="Bruns T."/>
            <person name="Baldrian P."/>
            <person name="Vilgalys R."/>
            <person name="Henrissat B."/>
            <person name="Grigoriev I.V."/>
            <person name="Hibbett D."/>
            <person name="Nagy L.G."/>
            <person name="Martin F.M."/>
        </authorList>
    </citation>
    <scope>NUCLEOTIDE SEQUENCE</scope>
    <source>
        <strain evidence="1">P2</strain>
    </source>
</reference>
<accession>A0ACB6Z7N3</accession>
<name>A0ACB6Z7N3_THEGA</name>
<dbReference type="Proteomes" id="UP000886501">
    <property type="component" value="Unassembled WGS sequence"/>
</dbReference>
<organism evidence="1 2">
    <name type="scientific">Thelephora ganbajun</name>
    <name type="common">Ganba fungus</name>
    <dbReference type="NCBI Taxonomy" id="370292"/>
    <lineage>
        <taxon>Eukaryota</taxon>
        <taxon>Fungi</taxon>
        <taxon>Dikarya</taxon>
        <taxon>Basidiomycota</taxon>
        <taxon>Agaricomycotina</taxon>
        <taxon>Agaricomycetes</taxon>
        <taxon>Thelephorales</taxon>
        <taxon>Thelephoraceae</taxon>
        <taxon>Thelephora</taxon>
    </lineage>
</organism>
<evidence type="ECO:0000313" key="2">
    <source>
        <dbReference type="Proteomes" id="UP000886501"/>
    </source>
</evidence>
<sequence length="87" mass="9593">MLTFPFFQIGHLASSSNRTGRNFSLGFSAMTLVFLRSFSDPIADKRSHALRCNAGHNSREGHHSPIVIIVNLGANYRFRLTSLGSGQ</sequence>
<proteinExistence type="predicted"/>
<comment type="caution">
    <text evidence="1">The sequence shown here is derived from an EMBL/GenBank/DDBJ whole genome shotgun (WGS) entry which is preliminary data.</text>
</comment>
<reference evidence="1" key="2">
    <citation type="journal article" date="2020" name="Nat. Commun.">
        <title>Large-scale genome sequencing of mycorrhizal fungi provides insights into the early evolution of symbiotic traits.</title>
        <authorList>
            <person name="Miyauchi S."/>
            <person name="Kiss E."/>
            <person name="Kuo A."/>
            <person name="Drula E."/>
            <person name="Kohler A."/>
            <person name="Sanchez-Garcia M."/>
            <person name="Morin E."/>
            <person name="Andreopoulos B."/>
            <person name="Barry K.W."/>
            <person name="Bonito G."/>
            <person name="Buee M."/>
            <person name="Carver A."/>
            <person name="Chen C."/>
            <person name="Cichocki N."/>
            <person name="Clum A."/>
            <person name="Culley D."/>
            <person name="Crous P.W."/>
            <person name="Fauchery L."/>
            <person name="Girlanda M."/>
            <person name="Hayes R.D."/>
            <person name="Keri Z."/>
            <person name="LaButti K."/>
            <person name="Lipzen A."/>
            <person name="Lombard V."/>
            <person name="Magnuson J."/>
            <person name="Maillard F."/>
            <person name="Murat C."/>
            <person name="Nolan M."/>
            <person name="Ohm R.A."/>
            <person name="Pangilinan J."/>
            <person name="Pereira M.F."/>
            <person name="Perotto S."/>
            <person name="Peter M."/>
            <person name="Pfister S."/>
            <person name="Riley R."/>
            <person name="Sitrit Y."/>
            <person name="Stielow J.B."/>
            <person name="Szollosi G."/>
            <person name="Zifcakova L."/>
            <person name="Stursova M."/>
            <person name="Spatafora J.W."/>
            <person name="Tedersoo L."/>
            <person name="Vaario L.M."/>
            <person name="Yamada A."/>
            <person name="Yan M."/>
            <person name="Wang P."/>
            <person name="Xu J."/>
            <person name="Bruns T."/>
            <person name="Baldrian P."/>
            <person name="Vilgalys R."/>
            <person name="Dunand C."/>
            <person name="Henrissat B."/>
            <person name="Grigoriev I.V."/>
            <person name="Hibbett D."/>
            <person name="Nagy L.G."/>
            <person name="Martin F.M."/>
        </authorList>
    </citation>
    <scope>NUCLEOTIDE SEQUENCE</scope>
    <source>
        <strain evidence="1">P2</strain>
    </source>
</reference>
<gene>
    <name evidence="1" type="ORF">BDM02DRAFT_500086</name>
</gene>
<protein>
    <submittedName>
        <fullName evidence="1">Uncharacterized protein</fullName>
    </submittedName>
</protein>
<keyword evidence="2" id="KW-1185">Reference proteome</keyword>
<dbReference type="EMBL" id="MU118087">
    <property type="protein sequence ID" value="KAF9645542.1"/>
    <property type="molecule type" value="Genomic_DNA"/>
</dbReference>
<evidence type="ECO:0000313" key="1">
    <source>
        <dbReference type="EMBL" id="KAF9645542.1"/>
    </source>
</evidence>